<dbReference type="InterPro" id="IPR036249">
    <property type="entry name" value="Thioredoxin-like_sf"/>
</dbReference>
<dbReference type="EMBL" id="JBHSOZ010000003">
    <property type="protein sequence ID" value="MFC5712607.1"/>
    <property type="molecule type" value="Genomic_DNA"/>
</dbReference>
<feature type="domain" description="Thioredoxin" evidence="1">
    <location>
        <begin position="7"/>
        <end position="85"/>
    </location>
</feature>
<accession>A0ABW0YMF3</accession>
<gene>
    <name evidence="2" type="ORF">ACFPU1_07425</name>
</gene>
<reference evidence="3" key="1">
    <citation type="journal article" date="2019" name="Int. J. Syst. Evol. Microbiol.">
        <title>The Global Catalogue of Microorganisms (GCM) 10K type strain sequencing project: providing services to taxonomists for standard genome sequencing and annotation.</title>
        <authorList>
            <consortium name="The Broad Institute Genomics Platform"/>
            <consortium name="The Broad Institute Genome Sequencing Center for Infectious Disease"/>
            <person name="Wu L."/>
            <person name="Ma J."/>
        </authorList>
    </citation>
    <scope>NUCLEOTIDE SEQUENCE [LARGE SCALE GENOMIC DNA]</scope>
    <source>
        <strain evidence="3">CECT 7184</strain>
    </source>
</reference>
<proteinExistence type="predicted"/>
<name>A0ABW0YMF3_9BACI</name>
<sequence length="104" mass="11856">MQEITSAEELENVLDDNMQRAFLLLIKAPRCTVCEAVEQQLTSFMNAYSSVIVNKISLEKVPSVSGKFLVFAAPTILIFKGGKEVWRGSRFISYDEMERVFRNM</sequence>
<protein>
    <submittedName>
        <fullName evidence="2">Thioredoxin family protein</fullName>
    </submittedName>
</protein>
<evidence type="ECO:0000313" key="3">
    <source>
        <dbReference type="Proteomes" id="UP001596142"/>
    </source>
</evidence>
<evidence type="ECO:0000313" key="2">
    <source>
        <dbReference type="EMBL" id="MFC5712607.1"/>
    </source>
</evidence>
<dbReference type="SUPFAM" id="SSF52833">
    <property type="entry name" value="Thioredoxin-like"/>
    <property type="match status" value="1"/>
</dbReference>
<comment type="caution">
    <text evidence="2">The sequence shown here is derived from an EMBL/GenBank/DDBJ whole genome shotgun (WGS) entry which is preliminary data.</text>
</comment>
<dbReference type="Pfam" id="PF00085">
    <property type="entry name" value="Thioredoxin"/>
    <property type="match status" value="1"/>
</dbReference>
<organism evidence="2 3">
    <name type="scientific">Thalassorhabdus alkalitolerans</name>
    <dbReference type="NCBI Taxonomy" id="2282697"/>
    <lineage>
        <taxon>Bacteria</taxon>
        <taxon>Bacillati</taxon>
        <taxon>Bacillota</taxon>
        <taxon>Bacilli</taxon>
        <taxon>Bacillales</taxon>
        <taxon>Bacillaceae</taxon>
        <taxon>Thalassorhabdus</taxon>
    </lineage>
</organism>
<dbReference type="InterPro" id="IPR013766">
    <property type="entry name" value="Thioredoxin_domain"/>
</dbReference>
<dbReference type="Gene3D" id="3.40.30.10">
    <property type="entry name" value="Glutaredoxin"/>
    <property type="match status" value="1"/>
</dbReference>
<dbReference type="RefSeq" id="WP_054634996.1">
    <property type="nucleotide sequence ID" value="NZ_JBHSOZ010000003.1"/>
</dbReference>
<keyword evidence="3" id="KW-1185">Reference proteome</keyword>
<dbReference type="CDD" id="cd02947">
    <property type="entry name" value="TRX_family"/>
    <property type="match status" value="1"/>
</dbReference>
<evidence type="ECO:0000259" key="1">
    <source>
        <dbReference type="Pfam" id="PF00085"/>
    </source>
</evidence>
<dbReference type="Proteomes" id="UP001596142">
    <property type="component" value="Unassembled WGS sequence"/>
</dbReference>